<accession>A0ABS1J3I6</accession>
<keyword evidence="4" id="KW-0564">Palmitate</keyword>
<reference evidence="7 8" key="1">
    <citation type="submission" date="2021-01" db="EMBL/GenBank/DDBJ databases">
        <title>Isolation and description of Catonella massiliensis sp. nov., a novel Catonella species, isolated from a stable periodontitis subject.</title>
        <authorList>
            <person name="Antezack A."/>
            <person name="Boxberger M."/>
            <person name="La Scola B."/>
            <person name="Monnet-Corti V."/>
        </authorList>
    </citation>
    <scope>NUCLEOTIDE SEQUENCE [LARGE SCALE GENOMIC DNA]</scope>
    <source>
        <strain evidence="7 8">Marseille-Q4567</strain>
    </source>
</reference>
<dbReference type="PANTHER" id="PTHR43649">
    <property type="entry name" value="ARABINOSE-BINDING PROTEIN-RELATED"/>
    <property type="match status" value="1"/>
</dbReference>
<sequence length="423" mass="48858">MKKKILVIGMIITAIVILSYAIWLNQRPVVLEFAMFNGSNWNVEIQDSYSFIDRAIDRFEKEHPGVKVHYVSGIPKEDYSEWLSSKILKGDAPDVMMIKDEDFNRFAELEILENLDDYLKKDKEFDANRYYETALKSGKIANVQYALPFETVPYLMFVNKTLLNKEGIDIPDKDYTFDDLYYICKKITKDLDGDGIIDQFGIFKYSWQEAAVSNGARLFSNDGKQCYFTSTKLQEAIKFTKALSELDENQKVTKELFDKGKVAFMPLSYAEYRTYKAYPYKIKKYTDFQWDCITLPRGKKGSNSSVVDSLNIGMGKDSKHKELSWEFLKYMTGNEEVQKDMFLNAPAASVLHSVTEDKNLIKDIDGEFIGKVIDSGSVKPKFERYEGAIQIADAEINNYYTQDVDLDNAMRIIQRKVQEYISK</sequence>
<keyword evidence="1" id="KW-1003">Cell membrane</keyword>
<dbReference type="CDD" id="cd13585">
    <property type="entry name" value="PBP2_TMBP_like"/>
    <property type="match status" value="1"/>
</dbReference>
<comment type="caution">
    <text evidence="7">The sequence shown here is derived from an EMBL/GenBank/DDBJ whole genome shotgun (WGS) entry which is preliminary data.</text>
</comment>
<dbReference type="InterPro" id="IPR050490">
    <property type="entry name" value="Bact_solute-bd_prot1"/>
</dbReference>
<keyword evidence="5" id="KW-0449">Lipoprotein</keyword>
<dbReference type="PANTHER" id="PTHR43649:SF33">
    <property type="entry name" value="POLYGALACTURONAN_RHAMNOGALACTURONAN-BINDING PROTEIN YTCQ"/>
    <property type="match status" value="1"/>
</dbReference>
<proteinExistence type="predicted"/>
<evidence type="ECO:0000256" key="4">
    <source>
        <dbReference type="ARBA" id="ARBA00023139"/>
    </source>
</evidence>
<evidence type="ECO:0000313" key="8">
    <source>
        <dbReference type="Proteomes" id="UP000604730"/>
    </source>
</evidence>
<keyword evidence="3 6" id="KW-0472">Membrane</keyword>
<evidence type="ECO:0000313" key="7">
    <source>
        <dbReference type="EMBL" id="MBK5898691.1"/>
    </source>
</evidence>
<organism evidence="7 8">
    <name type="scientific">Catonella massiliensis</name>
    <dbReference type="NCBI Taxonomy" id="2799636"/>
    <lineage>
        <taxon>Bacteria</taxon>
        <taxon>Bacillati</taxon>
        <taxon>Bacillota</taxon>
        <taxon>Clostridia</taxon>
        <taxon>Lachnospirales</taxon>
        <taxon>Lachnospiraceae</taxon>
        <taxon>Catonella</taxon>
    </lineage>
</organism>
<protein>
    <submittedName>
        <fullName evidence="7">Sugar ABC transporter substrate-binding protein</fullName>
    </submittedName>
</protein>
<dbReference type="EMBL" id="JAEPRJ010000001">
    <property type="protein sequence ID" value="MBK5898691.1"/>
    <property type="molecule type" value="Genomic_DNA"/>
</dbReference>
<keyword evidence="6" id="KW-0812">Transmembrane</keyword>
<feature type="transmembrane region" description="Helical" evidence="6">
    <location>
        <begin position="5"/>
        <end position="23"/>
    </location>
</feature>
<evidence type="ECO:0000256" key="6">
    <source>
        <dbReference type="SAM" id="Phobius"/>
    </source>
</evidence>
<keyword evidence="2" id="KW-0732">Signal</keyword>
<dbReference type="Gene3D" id="3.40.190.10">
    <property type="entry name" value="Periplasmic binding protein-like II"/>
    <property type="match status" value="1"/>
</dbReference>
<dbReference type="Proteomes" id="UP000604730">
    <property type="component" value="Unassembled WGS sequence"/>
</dbReference>
<evidence type="ECO:0000256" key="5">
    <source>
        <dbReference type="ARBA" id="ARBA00023288"/>
    </source>
</evidence>
<keyword evidence="8" id="KW-1185">Reference proteome</keyword>
<keyword evidence="6" id="KW-1133">Transmembrane helix</keyword>
<dbReference type="SUPFAM" id="SSF53850">
    <property type="entry name" value="Periplasmic binding protein-like II"/>
    <property type="match status" value="1"/>
</dbReference>
<dbReference type="InterPro" id="IPR006059">
    <property type="entry name" value="SBP"/>
</dbReference>
<evidence type="ECO:0000256" key="2">
    <source>
        <dbReference type="ARBA" id="ARBA00022729"/>
    </source>
</evidence>
<evidence type="ECO:0000256" key="3">
    <source>
        <dbReference type="ARBA" id="ARBA00023136"/>
    </source>
</evidence>
<evidence type="ECO:0000256" key="1">
    <source>
        <dbReference type="ARBA" id="ARBA00022475"/>
    </source>
</evidence>
<dbReference type="Pfam" id="PF01547">
    <property type="entry name" value="SBP_bac_1"/>
    <property type="match status" value="1"/>
</dbReference>
<gene>
    <name evidence="7" type="ORF">JJN12_13060</name>
</gene>
<name>A0ABS1J3I6_9FIRM</name>